<reference evidence="2 3" key="1">
    <citation type="journal article" date="2018" name="Front. Plant Sci.">
        <title>Red Clover (Trifolium pratense) and Zigzag Clover (T. medium) - A Picture of Genomic Similarities and Differences.</title>
        <authorList>
            <person name="Dluhosova J."/>
            <person name="Istvanek J."/>
            <person name="Nedelnik J."/>
            <person name="Repkova J."/>
        </authorList>
    </citation>
    <scope>NUCLEOTIDE SEQUENCE [LARGE SCALE GENOMIC DNA]</scope>
    <source>
        <strain evidence="3">cv. 10/8</strain>
        <tissue evidence="2">Leaf</tissue>
    </source>
</reference>
<sequence length="218" mass="24579">MSSNQFSPSRISRKVLRLVADLKEMLLGDLSYAVEDFEDAKPFLRVIDRLEKLRSYLSPNQAEMLAEAQAVRRSLIEDGPFVNSMINGSNNLNRIASNVNENNFKVKEDMKMYSTNLSILLEEKTAVVQALEALQSVKGSMPEAVVALKKRKRELGFDIGTDMFKLINRNRLLGVMVKYQGDLLTRLDEAEEALRAAEEKQAAMQAIADHARVTARRC</sequence>
<dbReference type="AlphaFoldDB" id="A0A392NTX1"/>
<name>A0A392NTX1_9FABA</name>
<feature type="coiled-coil region" evidence="1">
    <location>
        <begin position="180"/>
        <end position="207"/>
    </location>
</feature>
<dbReference type="EMBL" id="LXQA010049618">
    <property type="protein sequence ID" value="MCI02599.1"/>
    <property type="molecule type" value="Genomic_DNA"/>
</dbReference>
<evidence type="ECO:0000313" key="3">
    <source>
        <dbReference type="Proteomes" id="UP000265520"/>
    </source>
</evidence>
<organism evidence="2 3">
    <name type="scientific">Trifolium medium</name>
    <dbReference type="NCBI Taxonomy" id="97028"/>
    <lineage>
        <taxon>Eukaryota</taxon>
        <taxon>Viridiplantae</taxon>
        <taxon>Streptophyta</taxon>
        <taxon>Embryophyta</taxon>
        <taxon>Tracheophyta</taxon>
        <taxon>Spermatophyta</taxon>
        <taxon>Magnoliopsida</taxon>
        <taxon>eudicotyledons</taxon>
        <taxon>Gunneridae</taxon>
        <taxon>Pentapetalae</taxon>
        <taxon>rosids</taxon>
        <taxon>fabids</taxon>
        <taxon>Fabales</taxon>
        <taxon>Fabaceae</taxon>
        <taxon>Papilionoideae</taxon>
        <taxon>50 kb inversion clade</taxon>
        <taxon>NPAAA clade</taxon>
        <taxon>Hologalegina</taxon>
        <taxon>IRL clade</taxon>
        <taxon>Trifolieae</taxon>
        <taxon>Trifolium</taxon>
    </lineage>
</organism>
<accession>A0A392NTX1</accession>
<keyword evidence="3" id="KW-1185">Reference proteome</keyword>
<keyword evidence="1" id="KW-0175">Coiled coil</keyword>
<evidence type="ECO:0000313" key="2">
    <source>
        <dbReference type="EMBL" id="MCI02599.1"/>
    </source>
</evidence>
<protein>
    <submittedName>
        <fullName evidence="2">Uncharacterized protein</fullName>
    </submittedName>
</protein>
<comment type="caution">
    <text evidence="2">The sequence shown here is derived from an EMBL/GenBank/DDBJ whole genome shotgun (WGS) entry which is preliminary data.</text>
</comment>
<dbReference type="Proteomes" id="UP000265520">
    <property type="component" value="Unassembled WGS sequence"/>
</dbReference>
<evidence type="ECO:0000256" key="1">
    <source>
        <dbReference type="SAM" id="Coils"/>
    </source>
</evidence>
<proteinExistence type="predicted"/>